<evidence type="ECO:0000313" key="2">
    <source>
        <dbReference type="Proteomes" id="UP000811481"/>
    </source>
</evidence>
<gene>
    <name evidence="1" type="ORF">J8J04_00630</name>
</gene>
<dbReference type="Gene3D" id="3.40.1310.20">
    <property type="match status" value="1"/>
</dbReference>
<organism evidence="1 2">
    <name type="scientific">'Fragaria x ananassa' phyllody phytoplasma</name>
    <dbReference type="NCBI Taxonomy" id="2358428"/>
    <lineage>
        <taxon>Bacteria</taxon>
        <taxon>Bacillati</taxon>
        <taxon>Mycoplasmatota</taxon>
        <taxon>Mollicutes</taxon>
        <taxon>Acholeplasmatales</taxon>
        <taxon>Acholeplasmataceae</taxon>
        <taxon>Candidatus Phytoplasma</taxon>
        <taxon>16SrXIII (Mexican periwinkle virescence group)</taxon>
    </lineage>
</organism>
<name>A0ABS5K2W2_9MOLU</name>
<keyword evidence="2" id="KW-1185">Reference proteome</keyword>
<reference evidence="1" key="1">
    <citation type="submission" date="2021-04" db="EMBL/GenBank/DDBJ databases">
        <title>Draft genome sequence of StrPh-CL8, a phytoplasma strain causing strawberry phyllody in Chile.</title>
        <authorList>
            <person name="Cui W."/>
            <person name="Zamorano A."/>
            <person name="Fiore N."/>
        </authorList>
    </citation>
    <scope>NUCLEOTIDE SEQUENCE [LARGE SCALE GENOMIC DNA]</scope>
    <source>
        <strain evidence="1">StrPh-Cl</strain>
    </source>
</reference>
<evidence type="ECO:0000313" key="1">
    <source>
        <dbReference type="EMBL" id="MBS2126226.1"/>
    </source>
</evidence>
<accession>A0ABS5K2W2</accession>
<protein>
    <submittedName>
        <fullName evidence="1">Uncharacterized protein</fullName>
    </submittedName>
</protein>
<dbReference type="SUPFAM" id="SSF55464">
    <property type="entry name" value="Origin of replication-binding domain, RBD-like"/>
    <property type="match status" value="1"/>
</dbReference>
<comment type="caution">
    <text evidence="1">The sequence shown here is derived from an EMBL/GenBank/DDBJ whole genome shotgun (WGS) entry which is preliminary data.</text>
</comment>
<dbReference type="Proteomes" id="UP000811481">
    <property type="component" value="Unassembled WGS sequence"/>
</dbReference>
<proteinExistence type="predicted"/>
<dbReference type="EMBL" id="JAGVRH010000001">
    <property type="protein sequence ID" value="MBS2126226.1"/>
    <property type="molecule type" value="Genomic_DNA"/>
</dbReference>
<sequence length="73" mass="8860">MVPFFWGSLKSEKYFDIDGFHPKIETARDIEKSIDYIKKDGEFIEEGTPRHKKYVLQNQEERKQLIYDEIDIY</sequence>